<evidence type="ECO:0000313" key="2">
    <source>
        <dbReference type="Proteomes" id="UP000309997"/>
    </source>
</evidence>
<comment type="caution">
    <text evidence="1">The sequence shown here is derived from an EMBL/GenBank/DDBJ whole genome shotgun (WGS) entry which is preliminary data.</text>
</comment>
<proteinExistence type="predicted"/>
<dbReference type="Proteomes" id="UP000309997">
    <property type="component" value="Unassembled WGS sequence"/>
</dbReference>
<reference evidence="1 2" key="1">
    <citation type="journal article" date="2024" name="Plant Biotechnol. J.">
        <title>Genome and CRISPR/Cas9 system of a widespread forest tree (Populus alba) in the world.</title>
        <authorList>
            <person name="Liu Y.J."/>
            <person name="Jiang P.F."/>
            <person name="Han X.M."/>
            <person name="Li X.Y."/>
            <person name="Wang H.M."/>
            <person name="Wang Y.J."/>
            <person name="Wang X.X."/>
            <person name="Zeng Q.Y."/>
        </authorList>
    </citation>
    <scope>NUCLEOTIDE SEQUENCE [LARGE SCALE GENOMIC DNA]</scope>
    <source>
        <strain evidence="2">cv. PAL-ZL1</strain>
    </source>
</reference>
<evidence type="ECO:0000313" key="1">
    <source>
        <dbReference type="EMBL" id="KAL3609151.1"/>
    </source>
</evidence>
<organism evidence="1 2">
    <name type="scientific">Populus alba</name>
    <name type="common">White poplar</name>
    <dbReference type="NCBI Taxonomy" id="43335"/>
    <lineage>
        <taxon>Eukaryota</taxon>
        <taxon>Viridiplantae</taxon>
        <taxon>Streptophyta</taxon>
        <taxon>Embryophyta</taxon>
        <taxon>Tracheophyta</taxon>
        <taxon>Spermatophyta</taxon>
        <taxon>Magnoliopsida</taxon>
        <taxon>eudicotyledons</taxon>
        <taxon>Gunneridae</taxon>
        <taxon>Pentapetalae</taxon>
        <taxon>rosids</taxon>
        <taxon>fabids</taxon>
        <taxon>Malpighiales</taxon>
        <taxon>Salicaceae</taxon>
        <taxon>Saliceae</taxon>
        <taxon>Populus</taxon>
    </lineage>
</organism>
<keyword evidence="2" id="KW-1185">Reference proteome</keyword>
<gene>
    <name evidence="1" type="ORF">D5086_000171</name>
</gene>
<protein>
    <submittedName>
        <fullName evidence="1">Uncharacterized protein</fullName>
    </submittedName>
</protein>
<sequence length="496" mass="54080">MPGCRCAGRMVPYLGLKEKMLEGGQNFAEDISGFHANTHIPIVIGAQMRYEITGDPLYKDIGTFFMDIVTSSHSYATGGTSVSEFWSDPKRLASTLQTENEESCTTYNMLKIIPPFLCFCANNLILFFVSDSKGIESFSKLGDSIYFEEEGEVPGLYIIQYISSSLDWKSGQIMINQKVDPVVSSDPYLRVTFTFSPNEVFATIDLSQKHTEGSSQASTLNLRIPVWTHLDGATATINSQSLAIPAPGSFLSVNRKWSSGDKLSLQLPISLRTEAIQAGSADSLSDSITPIPASYNEQLVSFSQDSGNSTFVLTNSNQSITMEEHPKPGTDACLQATFRIVFNDSTSSKVLGINDVIDKSVMLEPFDLPGMLLVQQGKDSSLAVTNSAADDGSSIFRVVLGLDGKDGTVSLESGSQEGCYIYSGVNYKSGQSMKLSCKLGSSDPGFNQGARFVMNKGLSEYHPISFVAEGDKKNFLLAPLHSLRDEFYTIYFNFQA</sequence>
<accession>A0ACC4CV17</accession>
<name>A0ACC4CV17_POPAL</name>
<dbReference type="EMBL" id="RCHU02000001">
    <property type="protein sequence ID" value="KAL3609151.1"/>
    <property type="molecule type" value="Genomic_DNA"/>
</dbReference>